<evidence type="ECO:0000313" key="2">
    <source>
        <dbReference type="EMBL" id="MST55229.1"/>
    </source>
</evidence>
<dbReference type="Proteomes" id="UP000473699">
    <property type="component" value="Unassembled WGS sequence"/>
</dbReference>
<feature type="compositionally biased region" description="Basic residues" evidence="1">
    <location>
        <begin position="70"/>
        <end position="79"/>
    </location>
</feature>
<feature type="region of interest" description="Disordered" evidence="1">
    <location>
        <begin position="60"/>
        <end position="106"/>
    </location>
</feature>
<gene>
    <name evidence="2" type="ORF">FYJ74_04135</name>
</gene>
<reference evidence="2 3" key="1">
    <citation type="submission" date="2019-08" db="EMBL/GenBank/DDBJ databases">
        <title>In-depth cultivation of the pig gut microbiome towards novel bacterial diversity and tailored functional studies.</title>
        <authorList>
            <person name="Wylensek D."/>
            <person name="Hitch T.C.A."/>
            <person name="Clavel T."/>
        </authorList>
    </citation>
    <scope>NUCLEOTIDE SEQUENCE [LARGE SCALE GENOMIC DNA]</scope>
    <source>
        <strain evidence="2 3">SM-530-WT-4B</strain>
    </source>
</reference>
<protein>
    <submittedName>
        <fullName evidence="2">Uncharacterized protein</fullName>
    </submittedName>
</protein>
<accession>A0A6L5YAB2</accession>
<keyword evidence="3" id="KW-1185">Reference proteome</keyword>
<sequence>MNTEHRGGVSYAKIEELPMIDSNFLYGTTQRRLSPPLLPIPAENGYRLLRCAAPERRSSPPFKNFFPRSERKHSFRARQKASLTASIGNEDVPLSRPANNIISQLK</sequence>
<dbReference type="RefSeq" id="WP_154528326.1">
    <property type="nucleotide sequence ID" value="NZ_VUNH01000003.1"/>
</dbReference>
<organism evidence="2 3">
    <name type="scientific">Pyramidobacter porci</name>
    <dbReference type="NCBI Taxonomy" id="2605789"/>
    <lineage>
        <taxon>Bacteria</taxon>
        <taxon>Thermotogati</taxon>
        <taxon>Synergistota</taxon>
        <taxon>Synergistia</taxon>
        <taxon>Synergistales</taxon>
        <taxon>Dethiosulfovibrionaceae</taxon>
        <taxon>Pyramidobacter</taxon>
    </lineage>
</organism>
<dbReference type="EMBL" id="VUNH01000003">
    <property type="protein sequence ID" value="MST55229.1"/>
    <property type="molecule type" value="Genomic_DNA"/>
</dbReference>
<evidence type="ECO:0000256" key="1">
    <source>
        <dbReference type="SAM" id="MobiDB-lite"/>
    </source>
</evidence>
<comment type="caution">
    <text evidence="2">The sequence shown here is derived from an EMBL/GenBank/DDBJ whole genome shotgun (WGS) entry which is preliminary data.</text>
</comment>
<name>A0A6L5YAB2_9BACT</name>
<proteinExistence type="predicted"/>
<feature type="compositionally biased region" description="Polar residues" evidence="1">
    <location>
        <begin position="97"/>
        <end position="106"/>
    </location>
</feature>
<evidence type="ECO:0000313" key="3">
    <source>
        <dbReference type="Proteomes" id="UP000473699"/>
    </source>
</evidence>
<dbReference type="AlphaFoldDB" id="A0A6L5YAB2"/>